<dbReference type="OrthoDB" id="9800332at2"/>
<keyword evidence="4 11" id="KW-0028">Amino-acid biosynthesis</keyword>
<keyword evidence="6 11" id="KW-0547">Nucleotide-binding</keyword>
<evidence type="ECO:0000256" key="1">
    <source>
        <dbReference type="ARBA" id="ARBA00004842"/>
    </source>
</evidence>
<dbReference type="InterPro" id="IPR027417">
    <property type="entry name" value="P-loop_NTPase"/>
</dbReference>
<feature type="binding site" evidence="11">
    <location>
        <position position="40"/>
    </location>
    <ligand>
        <name>substrate</name>
    </ligand>
</feature>
<evidence type="ECO:0000313" key="12">
    <source>
        <dbReference type="EMBL" id="RWR19663.1"/>
    </source>
</evidence>
<comment type="subunit">
    <text evidence="11">Monomer.</text>
</comment>
<dbReference type="PROSITE" id="PS01128">
    <property type="entry name" value="SHIKIMATE_KINASE"/>
    <property type="match status" value="1"/>
</dbReference>
<feature type="binding site" evidence="11">
    <location>
        <position position="84"/>
    </location>
    <ligand>
        <name>substrate</name>
    </ligand>
</feature>
<dbReference type="RefSeq" id="WP_128217509.1">
    <property type="nucleotide sequence ID" value="NZ_RBZY01000021.1"/>
</dbReference>
<dbReference type="PRINTS" id="PR01100">
    <property type="entry name" value="SHIKIMTKNASE"/>
</dbReference>
<dbReference type="AlphaFoldDB" id="A0A443JGU7"/>
<evidence type="ECO:0000256" key="4">
    <source>
        <dbReference type="ARBA" id="ARBA00022605"/>
    </source>
</evidence>
<evidence type="ECO:0000256" key="9">
    <source>
        <dbReference type="ARBA" id="ARBA00023141"/>
    </source>
</evidence>
<gene>
    <name evidence="11" type="primary">aroK</name>
    <name evidence="12" type="ORF">D8Y23_07370</name>
</gene>
<feature type="binding site" evidence="11">
    <location>
        <position position="22"/>
    </location>
    <ligand>
        <name>Mg(2+)</name>
        <dbReference type="ChEBI" id="CHEBI:18420"/>
    </ligand>
</feature>
<dbReference type="GO" id="GO:0004765">
    <property type="term" value="F:shikimate kinase activity"/>
    <property type="evidence" value="ECO:0007669"/>
    <property type="project" value="UniProtKB-UniRule"/>
</dbReference>
<keyword evidence="5 11" id="KW-0808">Transferase</keyword>
<dbReference type="GO" id="GO:0005524">
    <property type="term" value="F:ATP binding"/>
    <property type="evidence" value="ECO:0007669"/>
    <property type="project" value="UniProtKB-UniRule"/>
</dbReference>
<sequence length="178" mass="18809">MTSADASGGALVLIGPMGAGKTSIGRRVARALGQSFSDTDKMVIRAHGPIPEIFATHGEAHFRALEREAVAEALAGGGVVALGGGAVMAPETRERLSAHRVVLLTVSPQVVASRIHGDDRPLLTGEDPVERWRRIAEERRPLYESTADIAFDTSSGPLARVVDDIVAWARSVPAEETP</sequence>
<proteinExistence type="inferred from homology"/>
<reference evidence="12 13" key="1">
    <citation type="journal article" date="2018" name="Front. Microbiol.">
        <title>Novel Insights Into Bacterial Dimethylsulfoniopropionate Catabolism in the East China Sea.</title>
        <authorList>
            <person name="Liu J."/>
            <person name="Liu J."/>
            <person name="Zhang S.H."/>
            <person name="Liang J."/>
            <person name="Lin H."/>
            <person name="Song D."/>
            <person name="Yang G.P."/>
            <person name="Todd J.D."/>
            <person name="Zhang X.H."/>
        </authorList>
    </citation>
    <scope>NUCLEOTIDE SEQUENCE [LARGE SCALE GENOMIC DNA]</scope>
    <source>
        <strain evidence="12 13">ZYFD042</strain>
    </source>
</reference>
<keyword evidence="7 11" id="KW-0418">Kinase</keyword>
<dbReference type="CDD" id="cd00464">
    <property type="entry name" value="SK"/>
    <property type="match status" value="1"/>
</dbReference>
<keyword evidence="11" id="KW-0963">Cytoplasm</keyword>
<dbReference type="PANTHER" id="PTHR21087">
    <property type="entry name" value="SHIKIMATE KINASE"/>
    <property type="match status" value="1"/>
</dbReference>
<feature type="binding site" evidence="11">
    <location>
        <position position="63"/>
    </location>
    <ligand>
        <name>substrate</name>
    </ligand>
</feature>
<keyword evidence="11" id="KW-0479">Metal-binding</keyword>
<evidence type="ECO:0000256" key="8">
    <source>
        <dbReference type="ARBA" id="ARBA00022840"/>
    </source>
</evidence>
<keyword evidence="9 11" id="KW-0057">Aromatic amino acid biosynthesis</keyword>
<evidence type="ECO:0000256" key="2">
    <source>
        <dbReference type="ARBA" id="ARBA00006997"/>
    </source>
</evidence>
<comment type="pathway">
    <text evidence="1 11">Metabolic intermediate biosynthesis; chorismate biosynthesis; chorismate from D-erythrose 4-phosphate and phosphoenolpyruvate: step 5/7.</text>
</comment>
<dbReference type="Gene3D" id="3.40.50.300">
    <property type="entry name" value="P-loop containing nucleotide triphosphate hydrolases"/>
    <property type="match status" value="1"/>
</dbReference>
<evidence type="ECO:0000256" key="3">
    <source>
        <dbReference type="ARBA" id="ARBA00012154"/>
    </source>
</evidence>
<dbReference type="GO" id="GO:0009073">
    <property type="term" value="P:aromatic amino acid family biosynthetic process"/>
    <property type="evidence" value="ECO:0007669"/>
    <property type="project" value="UniProtKB-KW"/>
</dbReference>
<comment type="catalytic activity">
    <reaction evidence="10 11">
        <text>shikimate + ATP = 3-phosphoshikimate + ADP + H(+)</text>
        <dbReference type="Rhea" id="RHEA:13121"/>
        <dbReference type="ChEBI" id="CHEBI:15378"/>
        <dbReference type="ChEBI" id="CHEBI:30616"/>
        <dbReference type="ChEBI" id="CHEBI:36208"/>
        <dbReference type="ChEBI" id="CHEBI:145989"/>
        <dbReference type="ChEBI" id="CHEBI:456216"/>
        <dbReference type="EC" id="2.7.1.71"/>
    </reaction>
</comment>
<accession>A0A443JGU7</accession>
<dbReference type="Proteomes" id="UP000285970">
    <property type="component" value="Unassembled WGS sequence"/>
</dbReference>
<dbReference type="UniPathway" id="UPA00053">
    <property type="reaction ID" value="UER00088"/>
</dbReference>
<evidence type="ECO:0000313" key="13">
    <source>
        <dbReference type="Proteomes" id="UP000285970"/>
    </source>
</evidence>
<dbReference type="InterPro" id="IPR023000">
    <property type="entry name" value="Shikimate_kinase_CS"/>
</dbReference>
<dbReference type="HAMAP" id="MF_00109">
    <property type="entry name" value="Shikimate_kinase"/>
    <property type="match status" value="1"/>
</dbReference>
<keyword evidence="8 11" id="KW-0067">ATP-binding</keyword>
<comment type="function">
    <text evidence="11">Catalyzes the specific phosphorylation of the 3-hydroxyl group of shikimic acid using ATP as a cosubstrate.</text>
</comment>
<dbReference type="GO" id="GO:0008652">
    <property type="term" value="P:amino acid biosynthetic process"/>
    <property type="evidence" value="ECO:0007669"/>
    <property type="project" value="UniProtKB-KW"/>
</dbReference>
<dbReference type="Pfam" id="PF01202">
    <property type="entry name" value="SKI"/>
    <property type="match status" value="1"/>
</dbReference>
<dbReference type="InterPro" id="IPR031322">
    <property type="entry name" value="Shikimate/glucono_kinase"/>
</dbReference>
<protein>
    <recommendedName>
        <fullName evidence="3 11">Shikimate kinase</fullName>
        <shortName evidence="11">SK</shortName>
        <ecNumber evidence="3 11">2.7.1.71</ecNumber>
    </recommendedName>
</protein>
<evidence type="ECO:0000256" key="5">
    <source>
        <dbReference type="ARBA" id="ARBA00022679"/>
    </source>
</evidence>
<dbReference type="GO" id="GO:0000287">
    <property type="term" value="F:magnesium ion binding"/>
    <property type="evidence" value="ECO:0007669"/>
    <property type="project" value="UniProtKB-UniRule"/>
</dbReference>
<evidence type="ECO:0000256" key="6">
    <source>
        <dbReference type="ARBA" id="ARBA00022741"/>
    </source>
</evidence>
<evidence type="ECO:0000256" key="11">
    <source>
        <dbReference type="HAMAP-Rule" id="MF_00109"/>
    </source>
</evidence>
<dbReference type="EC" id="2.7.1.71" evidence="3 11"/>
<name>A0A443JGU7_9MICO</name>
<dbReference type="GO" id="GO:0005829">
    <property type="term" value="C:cytosol"/>
    <property type="evidence" value="ECO:0007669"/>
    <property type="project" value="TreeGrafter"/>
</dbReference>
<dbReference type="GO" id="GO:0009423">
    <property type="term" value="P:chorismate biosynthetic process"/>
    <property type="evidence" value="ECO:0007669"/>
    <property type="project" value="UniProtKB-UniRule"/>
</dbReference>
<evidence type="ECO:0000256" key="10">
    <source>
        <dbReference type="ARBA" id="ARBA00048567"/>
    </source>
</evidence>
<dbReference type="EMBL" id="RBZY01000021">
    <property type="protein sequence ID" value="RWR19663.1"/>
    <property type="molecule type" value="Genomic_DNA"/>
</dbReference>
<feature type="binding site" evidence="11">
    <location>
        <position position="139"/>
    </location>
    <ligand>
        <name>substrate</name>
    </ligand>
</feature>
<organism evidence="12 13">
    <name type="scientific">Microbacterium enclense</name>
    <dbReference type="NCBI Taxonomy" id="993073"/>
    <lineage>
        <taxon>Bacteria</taxon>
        <taxon>Bacillati</taxon>
        <taxon>Actinomycetota</taxon>
        <taxon>Actinomycetes</taxon>
        <taxon>Micrococcales</taxon>
        <taxon>Microbacteriaceae</taxon>
        <taxon>Microbacterium</taxon>
    </lineage>
</organism>
<feature type="binding site" evidence="11">
    <location>
        <position position="120"/>
    </location>
    <ligand>
        <name>ATP</name>
        <dbReference type="ChEBI" id="CHEBI:30616"/>
    </ligand>
</feature>
<comment type="cofactor">
    <cofactor evidence="11">
        <name>Mg(2+)</name>
        <dbReference type="ChEBI" id="CHEBI:18420"/>
    </cofactor>
    <text evidence="11">Binds 1 Mg(2+) ion per subunit.</text>
</comment>
<feature type="binding site" evidence="11">
    <location>
        <begin position="18"/>
        <end position="23"/>
    </location>
    <ligand>
        <name>ATP</name>
        <dbReference type="ChEBI" id="CHEBI:30616"/>
    </ligand>
</feature>
<dbReference type="PANTHER" id="PTHR21087:SF16">
    <property type="entry name" value="SHIKIMATE KINASE 1, CHLOROPLASTIC"/>
    <property type="match status" value="1"/>
</dbReference>
<comment type="similarity">
    <text evidence="2 11">Belongs to the shikimate kinase family.</text>
</comment>
<comment type="caution">
    <text evidence="11">Lacks conserved residue(s) required for the propagation of feature annotation.</text>
</comment>
<comment type="subcellular location">
    <subcellularLocation>
        <location evidence="11">Cytoplasm</location>
    </subcellularLocation>
</comment>
<dbReference type="InterPro" id="IPR000623">
    <property type="entry name" value="Shikimate_kinase/TSH1"/>
</dbReference>
<dbReference type="SUPFAM" id="SSF52540">
    <property type="entry name" value="P-loop containing nucleoside triphosphate hydrolases"/>
    <property type="match status" value="1"/>
</dbReference>
<evidence type="ECO:0000256" key="7">
    <source>
        <dbReference type="ARBA" id="ARBA00022777"/>
    </source>
</evidence>
<keyword evidence="11" id="KW-0460">Magnesium</keyword>
<comment type="caution">
    <text evidence="12">The sequence shown here is derived from an EMBL/GenBank/DDBJ whole genome shotgun (WGS) entry which is preliminary data.</text>
</comment>